<evidence type="ECO:0000313" key="1">
    <source>
        <dbReference type="EMBL" id="DAD44220.1"/>
    </source>
</evidence>
<organism evidence="1 2">
    <name type="scientific">Nelumbo nucifera</name>
    <name type="common">Sacred lotus</name>
    <dbReference type="NCBI Taxonomy" id="4432"/>
    <lineage>
        <taxon>Eukaryota</taxon>
        <taxon>Viridiplantae</taxon>
        <taxon>Streptophyta</taxon>
        <taxon>Embryophyta</taxon>
        <taxon>Tracheophyta</taxon>
        <taxon>Spermatophyta</taxon>
        <taxon>Magnoliopsida</taxon>
        <taxon>Proteales</taxon>
        <taxon>Nelumbonaceae</taxon>
        <taxon>Nelumbo</taxon>
    </lineage>
</organism>
<dbReference type="AlphaFoldDB" id="A0A822ZI56"/>
<dbReference type="Proteomes" id="UP000607653">
    <property type="component" value="Unassembled WGS sequence"/>
</dbReference>
<dbReference type="EMBL" id="DUZY01000007">
    <property type="protein sequence ID" value="DAD44220.1"/>
    <property type="molecule type" value="Genomic_DNA"/>
</dbReference>
<proteinExistence type="predicted"/>
<protein>
    <submittedName>
        <fullName evidence="1">Uncharacterized protein</fullName>
    </submittedName>
</protein>
<evidence type="ECO:0000313" key="2">
    <source>
        <dbReference type="Proteomes" id="UP000607653"/>
    </source>
</evidence>
<gene>
    <name evidence="1" type="ORF">HUJ06_002450</name>
</gene>
<accession>A0A822ZI56</accession>
<sequence length="42" mass="4695">MLGAGLVLCDQLLIYIQSRSCSTAESILVMPQNKHIYRNNSI</sequence>
<keyword evidence="2" id="KW-1185">Reference proteome</keyword>
<reference evidence="1 2" key="1">
    <citation type="journal article" date="2020" name="Mol. Biol. Evol.">
        <title>Distinct Expression and Methylation Patterns for Genes with Different Fates following a Single Whole-Genome Duplication in Flowering Plants.</title>
        <authorList>
            <person name="Shi T."/>
            <person name="Rahmani R.S."/>
            <person name="Gugger P.F."/>
            <person name="Wang M."/>
            <person name="Li H."/>
            <person name="Zhang Y."/>
            <person name="Li Z."/>
            <person name="Wang Q."/>
            <person name="Van de Peer Y."/>
            <person name="Marchal K."/>
            <person name="Chen J."/>
        </authorList>
    </citation>
    <scope>NUCLEOTIDE SEQUENCE [LARGE SCALE GENOMIC DNA]</scope>
    <source>
        <tissue evidence="1">Leaf</tissue>
    </source>
</reference>
<comment type="caution">
    <text evidence="1">The sequence shown here is derived from an EMBL/GenBank/DDBJ whole genome shotgun (WGS) entry which is preliminary data.</text>
</comment>
<name>A0A822ZI56_NELNU</name>